<comment type="caution">
    <text evidence="1">The sequence shown here is derived from an EMBL/GenBank/DDBJ whole genome shotgun (WGS) entry which is preliminary data.</text>
</comment>
<keyword evidence="2" id="KW-1185">Reference proteome</keyword>
<dbReference type="Gene3D" id="1.10.1220.10">
    <property type="entry name" value="Met repressor-like"/>
    <property type="match status" value="1"/>
</dbReference>
<organism evidence="1 2">
    <name type="scientific">Roseivirga spongicola</name>
    <dbReference type="NCBI Taxonomy" id="333140"/>
    <lineage>
        <taxon>Bacteria</taxon>
        <taxon>Pseudomonadati</taxon>
        <taxon>Bacteroidota</taxon>
        <taxon>Cytophagia</taxon>
        <taxon>Cytophagales</taxon>
        <taxon>Roseivirgaceae</taxon>
        <taxon>Roseivirga</taxon>
    </lineage>
</organism>
<sequence length="67" mass="7852">MGNKKEKKITFNVTSDLLKLVDNIINDKATKPNSKSQFCTEAIMEYAQRSHKEHWEEYVNGYDKKKS</sequence>
<name>A0A150XFK5_9BACT</name>
<dbReference type="GO" id="GO:0006355">
    <property type="term" value="P:regulation of DNA-templated transcription"/>
    <property type="evidence" value="ECO:0007669"/>
    <property type="project" value="InterPro"/>
</dbReference>
<protein>
    <recommendedName>
        <fullName evidence="3">CopG family transcriptional regulator</fullName>
    </recommendedName>
</protein>
<dbReference type="EMBL" id="LRPC01000001">
    <property type="protein sequence ID" value="KYG77501.1"/>
    <property type="molecule type" value="Genomic_DNA"/>
</dbReference>
<evidence type="ECO:0000313" key="1">
    <source>
        <dbReference type="EMBL" id="KYG77501.1"/>
    </source>
</evidence>
<gene>
    <name evidence="1" type="ORF">AWW68_01655</name>
</gene>
<reference evidence="1 2" key="1">
    <citation type="submission" date="2016-01" db="EMBL/GenBank/DDBJ databases">
        <title>Genome sequencing of Roseivirga spongicola UST030701-084.</title>
        <authorList>
            <person name="Selvaratnam C."/>
            <person name="Thevarajoo S."/>
            <person name="Goh K.M."/>
            <person name="Ee R."/>
            <person name="Chan K.-G."/>
            <person name="Chong C.S."/>
        </authorList>
    </citation>
    <scope>NUCLEOTIDE SEQUENCE [LARGE SCALE GENOMIC DNA]</scope>
    <source>
        <strain evidence="1 2">UST030701-084</strain>
    </source>
</reference>
<dbReference type="STRING" id="333140.AWW68_01655"/>
<evidence type="ECO:0008006" key="3">
    <source>
        <dbReference type="Google" id="ProtNLM"/>
    </source>
</evidence>
<dbReference type="AlphaFoldDB" id="A0A150XFK5"/>
<proteinExistence type="predicted"/>
<evidence type="ECO:0000313" key="2">
    <source>
        <dbReference type="Proteomes" id="UP000075606"/>
    </source>
</evidence>
<dbReference type="Proteomes" id="UP000075606">
    <property type="component" value="Unassembled WGS sequence"/>
</dbReference>
<dbReference type="InterPro" id="IPR013321">
    <property type="entry name" value="Arc_rbn_hlx_hlx"/>
</dbReference>
<accession>A0A150XFK5</accession>